<evidence type="ECO:0000256" key="1">
    <source>
        <dbReference type="ARBA" id="ARBA00004141"/>
    </source>
</evidence>
<keyword evidence="6" id="KW-0997">Cell inner membrane</keyword>
<evidence type="ECO:0000256" key="4">
    <source>
        <dbReference type="ARBA" id="ARBA00022989"/>
    </source>
</evidence>
<dbReference type="GO" id="GO:0009252">
    <property type="term" value="P:peptidoglycan biosynthetic process"/>
    <property type="evidence" value="ECO:0007669"/>
    <property type="project" value="UniProtKB-UniRule"/>
</dbReference>
<keyword evidence="6" id="KW-0328">Glycosyltransferase</keyword>
<dbReference type="NCBIfam" id="TIGR02210">
    <property type="entry name" value="rodA_shape"/>
    <property type="match status" value="1"/>
</dbReference>
<evidence type="ECO:0000256" key="5">
    <source>
        <dbReference type="ARBA" id="ARBA00023136"/>
    </source>
</evidence>
<dbReference type="PANTHER" id="PTHR30474">
    <property type="entry name" value="CELL CYCLE PROTEIN"/>
    <property type="match status" value="1"/>
</dbReference>
<feature type="transmembrane region" description="Helical" evidence="6">
    <location>
        <begin position="145"/>
        <end position="163"/>
    </location>
</feature>
<comment type="similarity">
    <text evidence="6">Belongs to the SEDS family. MrdB/RodA subfamily.</text>
</comment>
<name>A0AAD1CL55_PHODP</name>
<feature type="transmembrane region" description="Helical" evidence="6">
    <location>
        <begin position="335"/>
        <end position="362"/>
    </location>
</feature>
<dbReference type="EMBL" id="AP018046">
    <property type="protein sequence ID" value="BAX55541.1"/>
    <property type="molecule type" value="Genomic_DNA"/>
</dbReference>
<gene>
    <name evidence="6" type="primary">mrdB</name>
    <name evidence="6" type="synonym">rodA</name>
    <name evidence="7" type="ORF">PDPUS_2_00955</name>
</gene>
<proteinExistence type="inferred from homology"/>
<keyword evidence="3 6" id="KW-0133">Cell shape</keyword>
<sequence length="404" mass="44745">MIAEKPEITLAVPPCQPQSVRTFINLNYSLEWVYKQQMFKRFQPHIDYPLLFAILTLITLSTLSVWSASSFSEPIIERHLIRAALAIGALVFMSCISPLRYQRSAPYLYGLTVLLLVGVFVLGDSTNGSQRWLEIGPIRFQPSELVKVAIPLMMAWIIIADAGRPTIKKIFLCLLVTSVPAGLIFIQPDLDGAIFTIIYALFVLYFAGMAWKIILSVLGVVAVSLPVSWYFVMAPYQKKRITQFLNPESDPLGAGYQIIQSKIAIGSGGIKGKGWMDATQGNLGFIPESHTDFIFSTFAEEWGYIGSVVLLALYLFITARVLWLACQTESPFSRLVSAAFALSFFLYSFINIGMVSGVLPVMGSPLPFFSYGGSAIITQGAIFGMIMSLNLRKPSIVEQSRSRK</sequence>
<evidence type="ECO:0000256" key="3">
    <source>
        <dbReference type="ARBA" id="ARBA00022960"/>
    </source>
</evidence>
<reference evidence="8" key="1">
    <citation type="submission" date="2017-05" db="EMBL/GenBank/DDBJ databases">
        <title>Whole genome sequence of fish pathogenic bacteria, Photobacterium damselae subsp. piscicida, strain 91-197, isolated from hybrid striped bass (Morone sp.) in USA.</title>
        <authorList>
            <person name="Teru Y."/>
            <person name="Hikima J."/>
            <person name="Kono T."/>
            <person name="Sakai M."/>
            <person name="Takano T."/>
            <person name="Hawke J.P."/>
            <person name="Takeyama H."/>
            <person name="Aoki T."/>
        </authorList>
    </citation>
    <scope>NUCLEOTIDE SEQUENCE [LARGE SCALE GENOMIC DNA]</scope>
    <source>
        <strain evidence="8">91-197</strain>
    </source>
</reference>
<feature type="transmembrane region" description="Helical" evidence="6">
    <location>
        <begin position="48"/>
        <end position="68"/>
    </location>
</feature>
<accession>A0AAD1CL55</accession>
<keyword evidence="6" id="KW-0961">Cell wall biogenesis/degradation</keyword>
<comment type="catalytic activity">
    <reaction evidence="6">
        <text>[GlcNAc-(1-&gt;4)-Mur2Ac(oyl-L-Ala-gamma-D-Glu-L-Lys-D-Ala-D-Ala)](n)-di-trans,octa-cis-undecaprenyl diphosphate + beta-D-GlcNAc-(1-&gt;4)-Mur2Ac(oyl-L-Ala-gamma-D-Glu-L-Lys-D-Ala-D-Ala)-di-trans,octa-cis-undecaprenyl diphosphate = [GlcNAc-(1-&gt;4)-Mur2Ac(oyl-L-Ala-gamma-D-Glu-L-Lys-D-Ala-D-Ala)](n+1)-di-trans,octa-cis-undecaprenyl diphosphate + di-trans,octa-cis-undecaprenyl diphosphate + H(+)</text>
        <dbReference type="Rhea" id="RHEA:23708"/>
        <dbReference type="Rhea" id="RHEA-COMP:9602"/>
        <dbReference type="Rhea" id="RHEA-COMP:9603"/>
        <dbReference type="ChEBI" id="CHEBI:15378"/>
        <dbReference type="ChEBI" id="CHEBI:58405"/>
        <dbReference type="ChEBI" id="CHEBI:60033"/>
        <dbReference type="ChEBI" id="CHEBI:78435"/>
        <dbReference type="EC" id="2.4.99.28"/>
    </reaction>
</comment>
<dbReference type="Pfam" id="PF01098">
    <property type="entry name" value="FTSW_RODA_SPOVE"/>
    <property type="match status" value="1"/>
</dbReference>
<feature type="transmembrane region" description="Helical" evidence="6">
    <location>
        <begin position="368"/>
        <end position="391"/>
    </location>
</feature>
<feature type="transmembrane region" description="Helical" evidence="6">
    <location>
        <begin position="80"/>
        <end position="99"/>
    </location>
</feature>
<organism evidence="7 8">
    <name type="scientific">Photobacterium damsela subsp. piscicida</name>
    <name type="common">Pasteurella piscicida</name>
    <dbReference type="NCBI Taxonomy" id="38294"/>
    <lineage>
        <taxon>Bacteria</taxon>
        <taxon>Pseudomonadati</taxon>
        <taxon>Pseudomonadota</taxon>
        <taxon>Gammaproteobacteria</taxon>
        <taxon>Vibrionales</taxon>
        <taxon>Vibrionaceae</taxon>
        <taxon>Photobacterium</taxon>
    </lineage>
</organism>
<comment type="subcellular location">
    <subcellularLocation>
        <location evidence="6">Cell inner membrane</location>
        <topology evidence="6">Multi-pass membrane protein</topology>
    </subcellularLocation>
    <subcellularLocation>
        <location evidence="1">Membrane</location>
        <topology evidence="1">Multi-pass membrane protein</topology>
    </subcellularLocation>
</comment>
<feature type="transmembrane region" description="Helical" evidence="6">
    <location>
        <begin position="106"/>
        <end position="125"/>
    </location>
</feature>
<dbReference type="EC" id="2.4.99.28" evidence="6"/>
<dbReference type="AlphaFoldDB" id="A0AAD1CL55"/>
<keyword evidence="6" id="KW-0808">Transferase</keyword>
<keyword evidence="6" id="KW-1003">Cell membrane</keyword>
<dbReference type="GO" id="GO:0071555">
    <property type="term" value="P:cell wall organization"/>
    <property type="evidence" value="ECO:0007669"/>
    <property type="project" value="UniProtKB-KW"/>
</dbReference>
<dbReference type="InterPro" id="IPR001182">
    <property type="entry name" value="FtsW/RodA"/>
</dbReference>
<dbReference type="GO" id="GO:0008955">
    <property type="term" value="F:peptidoglycan glycosyltransferase activity"/>
    <property type="evidence" value="ECO:0007669"/>
    <property type="project" value="UniProtKB-UniRule"/>
</dbReference>
<dbReference type="GO" id="GO:0005886">
    <property type="term" value="C:plasma membrane"/>
    <property type="evidence" value="ECO:0007669"/>
    <property type="project" value="UniProtKB-SubCell"/>
</dbReference>
<dbReference type="GO" id="GO:0032153">
    <property type="term" value="C:cell division site"/>
    <property type="evidence" value="ECO:0007669"/>
    <property type="project" value="TreeGrafter"/>
</dbReference>
<dbReference type="NCBIfam" id="NF037961">
    <property type="entry name" value="RodA_shape"/>
    <property type="match status" value="1"/>
</dbReference>
<evidence type="ECO:0000256" key="2">
    <source>
        <dbReference type="ARBA" id="ARBA00022692"/>
    </source>
</evidence>
<dbReference type="PANTHER" id="PTHR30474:SF1">
    <property type="entry name" value="PEPTIDOGLYCAN GLYCOSYLTRANSFERASE MRDB"/>
    <property type="match status" value="1"/>
</dbReference>
<evidence type="ECO:0000256" key="6">
    <source>
        <dbReference type="HAMAP-Rule" id="MF_02079"/>
    </source>
</evidence>
<comment type="function">
    <text evidence="6">Peptidoglycan polymerase that is essential for cell wall elongation.</text>
</comment>
<keyword evidence="2 6" id="KW-0812">Transmembrane</keyword>
<dbReference type="GO" id="GO:0051301">
    <property type="term" value="P:cell division"/>
    <property type="evidence" value="ECO:0007669"/>
    <property type="project" value="InterPro"/>
</dbReference>
<feature type="transmembrane region" description="Helical" evidence="6">
    <location>
        <begin position="192"/>
        <end position="208"/>
    </location>
</feature>
<keyword evidence="4 6" id="KW-1133">Transmembrane helix</keyword>
<feature type="transmembrane region" description="Helical" evidence="6">
    <location>
        <begin position="302"/>
        <end position="323"/>
    </location>
</feature>
<dbReference type="GO" id="GO:0015648">
    <property type="term" value="F:lipid-linked peptidoglycan transporter activity"/>
    <property type="evidence" value="ECO:0007669"/>
    <property type="project" value="TreeGrafter"/>
</dbReference>
<protein>
    <recommendedName>
        <fullName evidence="6">Peptidoglycan glycosyltransferase MrdB</fullName>
        <shortName evidence="6">PGT</shortName>
        <ecNumber evidence="6">2.4.99.28</ecNumber>
    </recommendedName>
    <alternativeName>
        <fullName evidence="6">Cell elongation protein RodA</fullName>
    </alternativeName>
    <alternativeName>
        <fullName evidence="6">Cell wall polymerase</fullName>
    </alternativeName>
    <alternativeName>
        <fullName evidence="6">Peptidoglycan polymerase</fullName>
        <shortName evidence="6">PG polymerase</shortName>
    </alternativeName>
</protein>
<keyword evidence="6" id="KW-0573">Peptidoglycan synthesis</keyword>
<feature type="transmembrane region" description="Helical" evidence="6">
    <location>
        <begin position="213"/>
        <end position="232"/>
    </location>
</feature>
<comment type="pathway">
    <text evidence="6">Cell wall biogenesis; peptidoglycan biosynthesis.</text>
</comment>
<evidence type="ECO:0000313" key="7">
    <source>
        <dbReference type="EMBL" id="BAX55541.1"/>
    </source>
</evidence>
<dbReference type="HAMAP" id="MF_02079">
    <property type="entry name" value="PGT_RodA"/>
    <property type="match status" value="1"/>
</dbReference>
<dbReference type="Proteomes" id="UP000218676">
    <property type="component" value="Chromosome 2"/>
</dbReference>
<keyword evidence="5 6" id="KW-0472">Membrane</keyword>
<evidence type="ECO:0000313" key="8">
    <source>
        <dbReference type="Proteomes" id="UP000218676"/>
    </source>
</evidence>
<feature type="transmembrane region" description="Helical" evidence="6">
    <location>
        <begin position="170"/>
        <end position="186"/>
    </location>
</feature>
<dbReference type="InterPro" id="IPR011923">
    <property type="entry name" value="RodA/MrdB"/>
</dbReference>
<dbReference type="GO" id="GO:0008360">
    <property type="term" value="P:regulation of cell shape"/>
    <property type="evidence" value="ECO:0007669"/>
    <property type="project" value="UniProtKB-KW"/>
</dbReference>